<dbReference type="KEGG" id="sgra:EX895_006401"/>
<dbReference type="PANTHER" id="PTHR45916">
    <property type="entry name" value="STRUCTURAL MAINTENANCE OF CHROMOSOMES PROTEIN 5"/>
    <property type="match status" value="1"/>
</dbReference>
<dbReference type="Pfam" id="PF02463">
    <property type="entry name" value="SMC_N"/>
    <property type="match status" value="1"/>
</dbReference>
<protein>
    <recommendedName>
        <fullName evidence="2">Structural maintenance of chromosomes protein 5</fullName>
    </recommendedName>
</protein>
<evidence type="ECO:0000256" key="4">
    <source>
        <dbReference type="SAM" id="Coils"/>
    </source>
</evidence>
<feature type="compositionally biased region" description="Acidic residues" evidence="5">
    <location>
        <begin position="97"/>
        <end position="119"/>
    </location>
</feature>
<dbReference type="AlphaFoldDB" id="A0A4U7KKE8"/>
<dbReference type="GO" id="GO:0003697">
    <property type="term" value="F:single-stranded DNA binding"/>
    <property type="evidence" value="ECO:0007669"/>
    <property type="project" value="TreeGrafter"/>
</dbReference>
<dbReference type="SUPFAM" id="SSF52540">
    <property type="entry name" value="P-loop containing nucleoside triphosphate hydrolases"/>
    <property type="match status" value="1"/>
</dbReference>
<dbReference type="GO" id="GO:0005634">
    <property type="term" value="C:nucleus"/>
    <property type="evidence" value="ECO:0007669"/>
    <property type="project" value="TreeGrafter"/>
</dbReference>
<dbReference type="GeneID" id="40729296"/>
<evidence type="ECO:0000256" key="2">
    <source>
        <dbReference type="ARBA" id="ARBA00018687"/>
    </source>
</evidence>
<dbReference type="Gene3D" id="3.40.50.300">
    <property type="entry name" value="P-loop containing nucleotide triphosphate hydrolases"/>
    <property type="match status" value="2"/>
</dbReference>
<proteinExistence type="inferred from homology"/>
<evidence type="ECO:0000256" key="5">
    <source>
        <dbReference type="SAM" id="MobiDB-lite"/>
    </source>
</evidence>
<keyword evidence="8" id="KW-1185">Reference proteome</keyword>
<name>A0A4U7KKE8_9BASI</name>
<keyword evidence="3 4" id="KW-0175">Coiled coil</keyword>
<evidence type="ECO:0000259" key="6">
    <source>
        <dbReference type="Pfam" id="PF02463"/>
    </source>
</evidence>
<feature type="region of interest" description="Disordered" evidence="5">
    <location>
        <begin position="1"/>
        <end position="149"/>
    </location>
</feature>
<evidence type="ECO:0000313" key="8">
    <source>
        <dbReference type="Proteomes" id="UP000306050"/>
    </source>
</evidence>
<comment type="caution">
    <text evidence="7">The sequence shown here is derived from an EMBL/GenBank/DDBJ whole genome shotgun (WGS) entry which is preliminary data.</text>
</comment>
<feature type="compositionally biased region" description="Polar residues" evidence="5">
    <location>
        <begin position="35"/>
        <end position="61"/>
    </location>
</feature>
<feature type="region of interest" description="Disordered" evidence="5">
    <location>
        <begin position="398"/>
        <end position="417"/>
    </location>
</feature>
<feature type="coiled-coil region" evidence="4">
    <location>
        <begin position="760"/>
        <end position="866"/>
    </location>
</feature>
<feature type="compositionally biased region" description="Polar residues" evidence="5">
    <location>
        <begin position="1"/>
        <end position="24"/>
    </location>
</feature>
<dbReference type="Proteomes" id="UP000306050">
    <property type="component" value="Chromosome SGRAM_9"/>
</dbReference>
<evidence type="ECO:0000313" key="7">
    <source>
        <dbReference type="EMBL" id="TKY84500.1"/>
    </source>
</evidence>
<organism evidence="7 8">
    <name type="scientific">Sporisorium graminicola</name>
    <dbReference type="NCBI Taxonomy" id="280036"/>
    <lineage>
        <taxon>Eukaryota</taxon>
        <taxon>Fungi</taxon>
        <taxon>Dikarya</taxon>
        <taxon>Basidiomycota</taxon>
        <taxon>Ustilaginomycotina</taxon>
        <taxon>Ustilaginomycetes</taxon>
        <taxon>Ustilaginales</taxon>
        <taxon>Ustilaginaceae</taxon>
        <taxon>Sporisorium</taxon>
    </lineage>
</organism>
<accession>A0A4U7KKE8</accession>
<reference evidence="7 8" key="1">
    <citation type="submission" date="2019-05" db="EMBL/GenBank/DDBJ databases">
        <title>Sporisorium graminicola CBS 10092 draft sequencing and annotation.</title>
        <authorList>
            <person name="Solano-Gonzalez S."/>
            <person name="Caddick M.X."/>
            <person name="Darby A."/>
        </authorList>
    </citation>
    <scope>NUCLEOTIDE SEQUENCE [LARGE SCALE GENOMIC DNA]</scope>
    <source>
        <strain evidence="7 8">CBS 10092</strain>
    </source>
</reference>
<evidence type="ECO:0000256" key="1">
    <source>
        <dbReference type="ARBA" id="ARBA00010171"/>
    </source>
</evidence>
<sequence length="1227" mass="139891">MKQSRSQAELSQQRGLKRSPSQSVELPPPSPTRPDAQSASNSAVNGTKGASRSTRDLSASPSKRRRATFTDSQPETNGASSSSSPRRKRTRRRVLGLDDDEEHDEDDDDEQQDAEEDELAIAAPESLIPADTEPASSAEQNHRKRRSSDMFLPGSIRRIALSNFLTYDSVEFRVGPYLNLICGPNGTGKSSIACAIALGLGGHPSLLGRASHLGSFVKRGETDAWIEIELQASPGSSNPVIRRTLTTSSNKSDWYVDGCSTTKTDVLAMVSEYNIDVGNLCSFLPQDKVHEFAKMTDAKRLVETEKAVGGARLIRWHERLNEHGKAAAEIVTKLRTKQEEKAHLEQRNQALQVDVERFEERQEIEQNIERLEVMIAMADYNRTKRNVTDLLEERERRRQGLSDAIKRSEPVKQRRKDLEDKTAKLKIELQRLESVYTGDEKKRRQLVTNVEEIGREIEAKLTEVGTLTRKDQDRARRVQELRKEIADRSAQLGPEPGVQDTAEIESQMRSKRDKFGDCQTRRGDIQRQIQDVNVESQTIDRGLNAYRQQLAQLDDVPQQRLEKIRAADEGVYKAVMWLRQNQHRFRKPVHEPVLLEISLKDQRYAAAVESCIPFAVQKSFVCQTREDYDLLTRELVDKMKLRLTVAEVEGITLENMRPDVPREQLAELGFEAYIIDMIEGPEDVLVHLCRQSHLHRLPVTLDPNVDVERIEQSGRFRRFIAGGENFTINVSRYGNNVRQTVSRRIGQPRSLVNSVDRERQRSLTTQIQELTEKKKELEAKTLQLLKEGKGIQTEMARIEQQINDLKAQKRDCVGAQRQWERESAMIEARRRELRDKEREPSAEERRARLMKEVRKLAQRRSQKMEDLCAQTVQMSKVADRKHVASLSKWQWDATATGLENQLRDLQETERELAATLEEAVTAYAHARRQASELRAQVQRLIDESGSLLEGVDANDDELLDLDRLNAEMRAEQSKLELAEGVRPEVIDQYRTRQQEIARMTSEIADLTELQARTTDKISTTRAKWEPTLRKVIGEVSKQFSKAFDDMGLAGELRIVEDADFEKWKLEIMVKFRNAEELAPLSAQHQSGGERTLSTIMYIMSLLQLSRSPFTLVDEINQGMDPTAERVTHNHIVRLTCQPHASQYFLITPKLLPDLAVHERQKVLLVNNGVHGERRFNFSKVHDARKKMLGLRVGERLEGVRKVMQGVVMEASRNGTGGRARSASRSRR</sequence>
<feature type="coiled-coil region" evidence="4">
    <location>
        <begin position="895"/>
        <end position="981"/>
    </location>
</feature>
<dbReference type="GO" id="GO:0000724">
    <property type="term" value="P:double-strand break repair via homologous recombination"/>
    <property type="evidence" value="ECO:0007669"/>
    <property type="project" value="TreeGrafter"/>
</dbReference>
<dbReference type="InterPro" id="IPR027417">
    <property type="entry name" value="P-loop_NTPase"/>
</dbReference>
<dbReference type="EMBL" id="SRRM01000022">
    <property type="protein sequence ID" value="TKY84500.1"/>
    <property type="molecule type" value="Genomic_DNA"/>
</dbReference>
<feature type="domain" description="RecF/RecN/SMC N-terminal" evidence="6">
    <location>
        <begin position="156"/>
        <end position="1147"/>
    </location>
</feature>
<dbReference type="InterPro" id="IPR003395">
    <property type="entry name" value="RecF/RecN/SMC_N"/>
</dbReference>
<dbReference type="PANTHER" id="PTHR45916:SF1">
    <property type="entry name" value="STRUCTURAL MAINTENANCE OF CHROMOSOMES PROTEIN 5"/>
    <property type="match status" value="1"/>
</dbReference>
<gene>
    <name evidence="7" type="ORF">EX895_006401</name>
</gene>
<dbReference type="OrthoDB" id="10254973at2759"/>
<comment type="similarity">
    <text evidence="1">Belongs to the SMC family. SMC5 subfamily.</text>
</comment>
<dbReference type="GO" id="GO:0030915">
    <property type="term" value="C:Smc5-Smc6 complex"/>
    <property type="evidence" value="ECO:0007669"/>
    <property type="project" value="TreeGrafter"/>
</dbReference>
<dbReference type="RefSeq" id="XP_029736485.1">
    <property type="nucleotide sequence ID" value="XM_029886993.1"/>
</dbReference>
<feature type="compositionally biased region" description="Basic residues" evidence="5">
    <location>
        <begin position="85"/>
        <end position="94"/>
    </location>
</feature>
<feature type="compositionally biased region" description="Polar residues" evidence="5">
    <location>
        <begin position="69"/>
        <end position="79"/>
    </location>
</feature>
<evidence type="ECO:0000256" key="3">
    <source>
        <dbReference type="ARBA" id="ARBA00023054"/>
    </source>
</evidence>